<gene>
    <name evidence="5" type="ORF">GCM10011351_26060</name>
</gene>
<name>A0A917TUD8_9BACI</name>
<dbReference type="GO" id="GO:0030246">
    <property type="term" value="F:carbohydrate binding"/>
    <property type="evidence" value="ECO:0007669"/>
    <property type="project" value="InterPro"/>
</dbReference>
<protein>
    <recommendedName>
        <fullName evidence="4">CBM6 domain-containing protein</fullName>
    </recommendedName>
</protein>
<feature type="region of interest" description="Disordered" evidence="1">
    <location>
        <begin position="764"/>
        <end position="783"/>
    </location>
</feature>
<evidence type="ECO:0000256" key="2">
    <source>
        <dbReference type="SAM" id="Phobius"/>
    </source>
</evidence>
<reference evidence="5" key="2">
    <citation type="submission" date="2020-09" db="EMBL/GenBank/DDBJ databases">
        <authorList>
            <person name="Sun Q."/>
            <person name="Zhou Y."/>
        </authorList>
    </citation>
    <scope>NUCLEOTIDE SEQUENCE</scope>
    <source>
        <strain evidence="5">CGMCC 1.6333</strain>
    </source>
</reference>
<dbReference type="AlphaFoldDB" id="A0A917TUD8"/>
<dbReference type="PROSITE" id="PS51175">
    <property type="entry name" value="CBM6"/>
    <property type="match status" value="6"/>
</dbReference>
<evidence type="ECO:0000256" key="3">
    <source>
        <dbReference type="SAM" id="SignalP"/>
    </source>
</evidence>
<keyword evidence="2" id="KW-1133">Transmembrane helix</keyword>
<dbReference type="Gene3D" id="2.60.120.260">
    <property type="entry name" value="Galactose-binding domain-like"/>
    <property type="match status" value="6"/>
</dbReference>
<feature type="chain" id="PRO_5036780749" description="CBM6 domain-containing protein" evidence="3">
    <location>
        <begin position="25"/>
        <end position="1097"/>
    </location>
</feature>
<evidence type="ECO:0000259" key="4">
    <source>
        <dbReference type="PROSITE" id="PS51175"/>
    </source>
</evidence>
<keyword evidence="6" id="KW-1185">Reference proteome</keyword>
<accession>A0A917TUD8</accession>
<feature type="domain" description="CBM6" evidence="4">
    <location>
        <begin position="300"/>
        <end position="420"/>
    </location>
</feature>
<keyword evidence="2" id="KW-0472">Membrane</keyword>
<feature type="domain" description="CBM6" evidence="4">
    <location>
        <begin position="158"/>
        <end position="280"/>
    </location>
</feature>
<dbReference type="EMBL" id="BMLG01000018">
    <property type="protein sequence ID" value="GGM38714.1"/>
    <property type="molecule type" value="Genomic_DNA"/>
</dbReference>
<keyword evidence="2" id="KW-0812">Transmembrane</keyword>
<evidence type="ECO:0000256" key="1">
    <source>
        <dbReference type="SAM" id="MobiDB-lite"/>
    </source>
</evidence>
<feature type="domain" description="CBM6" evidence="4">
    <location>
        <begin position="475"/>
        <end position="595"/>
    </location>
</feature>
<organism evidence="5 6">
    <name type="scientific">Paraliobacillus quinghaiensis</name>
    <dbReference type="NCBI Taxonomy" id="470815"/>
    <lineage>
        <taxon>Bacteria</taxon>
        <taxon>Bacillati</taxon>
        <taxon>Bacillota</taxon>
        <taxon>Bacilli</taxon>
        <taxon>Bacillales</taxon>
        <taxon>Bacillaceae</taxon>
        <taxon>Paraliobacillus</taxon>
    </lineage>
</organism>
<feature type="signal peptide" evidence="3">
    <location>
        <begin position="1"/>
        <end position="24"/>
    </location>
</feature>
<keyword evidence="3" id="KW-0732">Signal</keyword>
<proteinExistence type="predicted"/>
<dbReference type="RefSeq" id="WP_188618830.1">
    <property type="nucleotide sequence ID" value="NZ_BMLG01000018.1"/>
</dbReference>
<dbReference type="NCBIfam" id="TIGR01167">
    <property type="entry name" value="LPXTG_anchor"/>
    <property type="match status" value="1"/>
</dbReference>
<feature type="compositionally biased region" description="Basic and acidic residues" evidence="1">
    <location>
        <begin position="916"/>
        <end position="935"/>
    </location>
</feature>
<feature type="transmembrane region" description="Helical" evidence="2">
    <location>
        <begin position="1072"/>
        <end position="1091"/>
    </location>
</feature>
<comment type="caution">
    <text evidence="5">The sequence shown here is derived from an EMBL/GenBank/DDBJ whole genome shotgun (WGS) entry which is preliminary data.</text>
</comment>
<dbReference type="SUPFAM" id="SSF49785">
    <property type="entry name" value="Galactose-binding domain-like"/>
    <property type="match status" value="6"/>
</dbReference>
<sequence>MKKKILSICLSVLLIMSLSNTAFASTMYEAEGATLIGAAKVNESVDASGGEYVSDYNDSTTDSVQFNVNVDKADTYQVELSYATPLDGADVDLFLNGAKMENPISTPKTKDWGVFDTTSFEVDLQAGENTLKFVRGSEYVQLDYIEVTLSSEVTTSGTTYEAEDATLVGAAKVNESVDASEGKYVSDYNDPATDGVEFNVNAPSAGTYQVELSYATPLDAANVVLFLNGTELETPISTPKTKDWGVFDPTTFEVNLQSGDNTLKFVRGSEYVQLDYIRTSLISEETPDEGTTDDGSTDDNTYEAEDAILNGAAAVNESDDASGGKYVSGYDDPATDSVEFNVSTSEADTYQVELSYATPMDDTTVSVFVNGNKKEIATSSTGDWGVFETTKFNVDLQAGDNTLKFVRGSGYVQLDYIKTTLISDETTDEGTTDEGTTDDGTTDEGTTDEGTTDEGTTDEGTTDEGTTDEGTTDDNTYEAEDAILNGAAVVSESDDASGGKYVSGYDDPATDSVEFNVSTSEAGTYQVELSYATPMDDATVSVFVNGNKKEIATSSTGDWGVFETTKFNVDLQAGDNTLKFVKGSGYVQLDYIKTSQIESNTEVVDKVTDFTDGKNKVYSYLATSKTIKLTKEALASIEDGYSVQLSYGKVKANIPATLLKTGSDVTFDFGEVSDTISNNNSDSVSGLYNFTMSAASEFSENPVTLTFTVDSSKVNNWENLKVIYIDEKGEKQEEITPLSFDKEKGIVVAEVSHFSVYGVFEMTDEGAENEDNASEETPEEEQTNDNIYEAEDAILNGAAVVSESDDASGGKYVSGYDDPATDSVEFNVSTSEAGTYQVELSYATPMDDATVSVFVNGNKKEIATSSTGDWGVFETTKFNVDLQAGDNTLKFVKGSGYVQLDYIKTSLNEEETSNEETPKEEVPNEETPEKEQPKHNTYEAEDATLNGAAAVNESGDASGGKYVSGYDDPATDSVEFNVNVANAGTYQVELSYATLMDDATVVLYINGSKKEVATPSTGDWGVFETTKFNVDLQAGDNTLKFVKGSGYVQLDYIKTSPSDGTVTNPQTSDSGIMLYVFLAVLALAGGALLVVRKRTLN</sequence>
<feature type="domain" description="CBM6" evidence="4">
    <location>
        <begin position="786"/>
        <end position="906"/>
    </location>
</feature>
<feature type="domain" description="CBM6" evidence="4">
    <location>
        <begin position="936"/>
        <end position="1056"/>
    </location>
</feature>
<dbReference type="Proteomes" id="UP000618460">
    <property type="component" value="Unassembled WGS sequence"/>
</dbReference>
<dbReference type="Pfam" id="PF16990">
    <property type="entry name" value="CBM_35"/>
    <property type="match status" value="6"/>
</dbReference>
<dbReference type="InterPro" id="IPR005084">
    <property type="entry name" value="CBM6"/>
</dbReference>
<evidence type="ECO:0000313" key="5">
    <source>
        <dbReference type="EMBL" id="GGM38714.1"/>
    </source>
</evidence>
<evidence type="ECO:0000313" key="6">
    <source>
        <dbReference type="Proteomes" id="UP000618460"/>
    </source>
</evidence>
<feature type="domain" description="CBM6" evidence="4">
    <location>
        <begin position="26"/>
        <end position="148"/>
    </location>
</feature>
<feature type="region of interest" description="Disordered" evidence="1">
    <location>
        <begin position="908"/>
        <end position="935"/>
    </location>
</feature>
<dbReference type="InterPro" id="IPR008979">
    <property type="entry name" value="Galactose-bd-like_sf"/>
</dbReference>
<reference evidence="5" key="1">
    <citation type="journal article" date="2014" name="Int. J. Syst. Evol. Microbiol.">
        <title>Complete genome sequence of Corynebacterium casei LMG S-19264T (=DSM 44701T), isolated from a smear-ripened cheese.</title>
        <authorList>
            <consortium name="US DOE Joint Genome Institute (JGI-PGF)"/>
            <person name="Walter F."/>
            <person name="Albersmeier A."/>
            <person name="Kalinowski J."/>
            <person name="Ruckert C."/>
        </authorList>
    </citation>
    <scope>NUCLEOTIDE SEQUENCE</scope>
    <source>
        <strain evidence="5">CGMCC 1.6333</strain>
    </source>
</reference>
<feature type="region of interest" description="Disordered" evidence="1">
    <location>
        <begin position="425"/>
        <end position="474"/>
    </location>
</feature>